<feature type="domain" description="J" evidence="4">
    <location>
        <begin position="3"/>
        <end position="68"/>
    </location>
</feature>
<reference evidence="6" key="1">
    <citation type="journal article" date="2019" name="Int. J. Syst. Evol. Microbiol.">
        <title>The Global Catalogue of Microorganisms (GCM) 10K type strain sequencing project: providing services to taxonomists for standard genome sequencing and annotation.</title>
        <authorList>
            <consortium name="The Broad Institute Genomics Platform"/>
            <consortium name="The Broad Institute Genome Sequencing Center for Infectious Disease"/>
            <person name="Wu L."/>
            <person name="Ma J."/>
        </authorList>
    </citation>
    <scope>NUCLEOTIDE SEQUENCE [LARGE SCALE GENOMIC DNA]</scope>
    <source>
        <strain evidence="6">CCUG 60529</strain>
    </source>
</reference>
<dbReference type="PANTHER" id="PTHR44360:SF1">
    <property type="entry name" value="DNAJ HOMOLOG SUBFAMILY B MEMBER 9"/>
    <property type="match status" value="1"/>
</dbReference>
<feature type="transmembrane region" description="Helical" evidence="3">
    <location>
        <begin position="184"/>
        <end position="202"/>
    </location>
</feature>
<keyword evidence="3" id="KW-0812">Transmembrane</keyword>
<proteinExistence type="predicted"/>
<accession>A0ABW3BW93</accession>
<dbReference type="SMART" id="SM00271">
    <property type="entry name" value="DnaJ"/>
    <property type="match status" value="1"/>
</dbReference>
<dbReference type="SUPFAM" id="SSF46565">
    <property type="entry name" value="Chaperone J-domain"/>
    <property type="match status" value="1"/>
</dbReference>
<comment type="caution">
    <text evidence="5">The sequence shown here is derived from an EMBL/GenBank/DDBJ whole genome shotgun (WGS) entry which is preliminary data.</text>
</comment>
<dbReference type="PRINTS" id="PR00625">
    <property type="entry name" value="JDOMAIN"/>
</dbReference>
<dbReference type="InterPro" id="IPR018253">
    <property type="entry name" value="DnaJ_domain_CS"/>
</dbReference>
<dbReference type="RefSeq" id="WP_379944071.1">
    <property type="nucleotide sequence ID" value="NZ_JBHTIB010000032.1"/>
</dbReference>
<organism evidence="5 6">
    <name type="scientific">Mariniflexile aquimaris</name>
    <dbReference type="NCBI Taxonomy" id="881009"/>
    <lineage>
        <taxon>Bacteria</taxon>
        <taxon>Pseudomonadati</taxon>
        <taxon>Bacteroidota</taxon>
        <taxon>Flavobacteriia</taxon>
        <taxon>Flavobacteriales</taxon>
        <taxon>Flavobacteriaceae</taxon>
        <taxon>Mariniflexile</taxon>
    </lineage>
</organism>
<dbReference type="EMBL" id="JBHTIB010000032">
    <property type="protein sequence ID" value="MFD0837376.1"/>
    <property type="molecule type" value="Genomic_DNA"/>
</dbReference>
<keyword evidence="3" id="KW-1133">Transmembrane helix</keyword>
<keyword evidence="3" id="KW-0472">Membrane</keyword>
<dbReference type="PROSITE" id="PS50076">
    <property type="entry name" value="DNAJ_2"/>
    <property type="match status" value="1"/>
</dbReference>
<feature type="compositionally biased region" description="Polar residues" evidence="2">
    <location>
        <begin position="77"/>
        <end position="95"/>
    </location>
</feature>
<feature type="region of interest" description="Disordered" evidence="2">
    <location>
        <begin position="77"/>
        <end position="102"/>
    </location>
</feature>
<dbReference type="Proteomes" id="UP001597011">
    <property type="component" value="Unassembled WGS sequence"/>
</dbReference>
<dbReference type="InterPro" id="IPR001623">
    <property type="entry name" value="DnaJ_domain"/>
</dbReference>
<evidence type="ECO:0000256" key="1">
    <source>
        <dbReference type="ARBA" id="ARBA00023186"/>
    </source>
</evidence>
<sequence length="443" mass="51009">MKNHYQTLGLKNNASQDEIKKAYRKLAIKFHPDKNVGDNFFDELFREIKDAYDILSNPVSKRNYDLKYNAFINKANGNTNTTYQQRPAEKQQQTYRPKPQAKRSYFDRIKSFNPKRLISEKITNFKNLTLKGKLGILLQIILLALPFIGIYINGFLGFITVVGFYGASFLFLETAKNVNQIDSIGSGIVGLIVAPIIALMIFGQGLDYFDINPFEWFENNDKTEMKYNPSVYEKNDETEKSEVANSEKSKQIKIYDWMDEETKKSVRKMNEISKKLESDEYKKIFENPNILPSKYRGNQLKNGTSPLDACFGKGVYSQNAWLKFDNSNKSDAVVCLVRSYDHKTIRNEYIRAGATFEMSKIPSGTYYIKVYYGNDWNPNKKNFCGINGAFERNVSFSKSDKIGDQIRIENTSRSYTTGTITLYAVENGNMTTESIDEEDFFNK</sequence>
<evidence type="ECO:0000259" key="4">
    <source>
        <dbReference type="PROSITE" id="PS50076"/>
    </source>
</evidence>
<keyword evidence="6" id="KW-1185">Reference proteome</keyword>
<dbReference type="InterPro" id="IPR036869">
    <property type="entry name" value="J_dom_sf"/>
</dbReference>
<dbReference type="Pfam" id="PF00226">
    <property type="entry name" value="DnaJ"/>
    <property type="match status" value="1"/>
</dbReference>
<dbReference type="Gene3D" id="1.10.287.110">
    <property type="entry name" value="DnaJ domain"/>
    <property type="match status" value="1"/>
</dbReference>
<keyword evidence="1" id="KW-0143">Chaperone</keyword>
<feature type="transmembrane region" description="Helical" evidence="3">
    <location>
        <begin position="136"/>
        <end position="164"/>
    </location>
</feature>
<gene>
    <name evidence="5" type="ORF">ACFQ0I_16475</name>
</gene>
<evidence type="ECO:0000313" key="6">
    <source>
        <dbReference type="Proteomes" id="UP001597011"/>
    </source>
</evidence>
<protein>
    <submittedName>
        <fullName evidence="5">J domain-containing protein</fullName>
    </submittedName>
</protein>
<dbReference type="PROSITE" id="PS00636">
    <property type="entry name" value="DNAJ_1"/>
    <property type="match status" value="1"/>
</dbReference>
<dbReference type="CDD" id="cd06257">
    <property type="entry name" value="DnaJ"/>
    <property type="match status" value="1"/>
</dbReference>
<evidence type="ECO:0000256" key="3">
    <source>
        <dbReference type="SAM" id="Phobius"/>
    </source>
</evidence>
<evidence type="ECO:0000313" key="5">
    <source>
        <dbReference type="EMBL" id="MFD0837376.1"/>
    </source>
</evidence>
<dbReference type="InterPro" id="IPR051948">
    <property type="entry name" value="Hsp70_co-chaperone_J-domain"/>
</dbReference>
<dbReference type="PANTHER" id="PTHR44360">
    <property type="entry name" value="DNAJ HOMOLOG SUBFAMILY B MEMBER 9"/>
    <property type="match status" value="1"/>
</dbReference>
<name>A0ABW3BW93_9FLAO</name>
<evidence type="ECO:0000256" key="2">
    <source>
        <dbReference type="SAM" id="MobiDB-lite"/>
    </source>
</evidence>